<accession>A0A7U4SSG8</accession>
<dbReference type="Proteomes" id="UP000594943">
    <property type="component" value="Chromosome 1"/>
</dbReference>
<dbReference type="RefSeq" id="WP_006024678.1">
    <property type="nucleotide sequence ID" value="NZ_CP013380.1"/>
</dbReference>
<protein>
    <submittedName>
        <fullName evidence="1">DUF3396 domain-containing protein</fullName>
    </submittedName>
</protein>
<dbReference type="KEGG" id="bhg:I6G56_04910"/>
<dbReference type="InterPro" id="IPR021815">
    <property type="entry name" value="TsiV"/>
</dbReference>
<gene>
    <name evidence="1" type="ORF">I6G56_04910</name>
</gene>
<evidence type="ECO:0000313" key="2">
    <source>
        <dbReference type="Proteomes" id="UP000594943"/>
    </source>
</evidence>
<dbReference type="Pfam" id="PF11876">
    <property type="entry name" value="TsiV"/>
    <property type="match status" value="1"/>
</dbReference>
<accession>A0A7T2U2E0</accession>
<sequence>MTMTNELLQRAQELSKVGMLPYALLEPRYAHDGIGAALTVRAALYFKGGYTSAKRQAIAAAFDAYIALARGAIEGQDSNPVTWLWFNGKRALRFAKAPSLRALEKRTGENEGFDACYVGGESARDASYFEFTTFCLEKFQADLGTRGLDVAVFSLPSPFVRQDPDAFVKLFLAVAAMLEAVHGHAGLAINLSPTGRTENESSEYYLAQRLGPGVDIGDPLAMEVRDLTDRIKTVDWLTLIDKAMLGKVGDIDALQSALPKDWYALVPCAQGLMIRAGVAPEAGVAHADTAPSAPPAYVVLNAALRPLVADTVSILQRGTVNGDAPVYNSKASSNAWLRRFDVSESELLNAKAAVLDTPRLPPAA</sequence>
<proteinExistence type="predicted"/>
<organism evidence="1 2">
    <name type="scientific">Burkholderia humptydooensis</name>
    <dbReference type="NCBI Taxonomy" id="430531"/>
    <lineage>
        <taxon>Bacteria</taxon>
        <taxon>Pseudomonadati</taxon>
        <taxon>Pseudomonadota</taxon>
        <taxon>Betaproteobacteria</taxon>
        <taxon>Burkholderiales</taxon>
        <taxon>Burkholderiaceae</taxon>
        <taxon>Burkholderia</taxon>
        <taxon>pseudomallei group</taxon>
    </lineage>
</organism>
<dbReference type="EMBL" id="CP065686">
    <property type="protein sequence ID" value="QPS44445.1"/>
    <property type="molecule type" value="Genomic_DNA"/>
</dbReference>
<reference evidence="1 2" key="1">
    <citation type="submission" date="2020-12" db="EMBL/GenBank/DDBJ databases">
        <title>FDA dAtabase for Regulatory Grade micrObial Sequences (FDA-ARGOS): Supporting development and validation of Infectious Disease Dx tests.</title>
        <authorList>
            <person name="Nelson B."/>
            <person name="Plummer A."/>
            <person name="Tallon L."/>
            <person name="Sadzewicz L."/>
            <person name="Zhao X."/>
            <person name="Boylan J."/>
            <person name="Ott S."/>
            <person name="Bowen H."/>
            <person name="Vavikolanu K."/>
            <person name="Mehta A."/>
            <person name="Aluvathingal J."/>
            <person name="Nadendla S."/>
            <person name="Myers T."/>
            <person name="Yan Y."/>
            <person name="Sichtig H."/>
        </authorList>
    </citation>
    <scope>NUCLEOTIDE SEQUENCE [LARGE SCALE GENOMIC DNA]</scope>
    <source>
        <strain evidence="1 2">FDAARGOS_899</strain>
    </source>
</reference>
<evidence type="ECO:0000313" key="1">
    <source>
        <dbReference type="EMBL" id="QPS44445.1"/>
    </source>
</evidence>
<dbReference type="AlphaFoldDB" id="A0A7U4SSG8"/>
<name>A0A7U4SSG8_9BURK</name>